<protein>
    <recommendedName>
        <fullName evidence="5">Secreted protein</fullName>
    </recommendedName>
</protein>
<evidence type="ECO:0000313" key="3">
    <source>
        <dbReference type="EMBL" id="KAK0741461.1"/>
    </source>
</evidence>
<organism evidence="3 4">
    <name type="scientific">Schizothecium vesticola</name>
    <dbReference type="NCBI Taxonomy" id="314040"/>
    <lineage>
        <taxon>Eukaryota</taxon>
        <taxon>Fungi</taxon>
        <taxon>Dikarya</taxon>
        <taxon>Ascomycota</taxon>
        <taxon>Pezizomycotina</taxon>
        <taxon>Sordariomycetes</taxon>
        <taxon>Sordariomycetidae</taxon>
        <taxon>Sordariales</taxon>
        <taxon>Schizotheciaceae</taxon>
        <taxon>Schizothecium</taxon>
    </lineage>
</organism>
<accession>A0AA40ELE9</accession>
<keyword evidence="2" id="KW-0732">Signal</keyword>
<evidence type="ECO:0008006" key="5">
    <source>
        <dbReference type="Google" id="ProtNLM"/>
    </source>
</evidence>
<keyword evidence="4" id="KW-1185">Reference proteome</keyword>
<feature type="signal peptide" evidence="2">
    <location>
        <begin position="1"/>
        <end position="22"/>
    </location>
</feature>
<sequence length="105" mass="11968">MHVPFCQLWLLLLSYEYDPSRPAGPNFVYFGYWLSQVGSPPSFRRLGEKIDFMRLGSAAFSKSAPVLRPVQCIFRFASIAEARSESEHHRSSRGYTQVVRIGLTP</sequence>
<reference evidence="3" key="1">
    <citation type="submission" date="2023-06" db="EMBL/GenBank/DDBJ databases">
        <title>Genome-scale phylogeny and comparative genomics of the fungal order Sordariales.</title>
        <authorList>
            <consortium name="Lawrence Berkeley National Laboratory"/>
            <person name="Hensen N."/>
            <person name="Bonometti L."/>
            <person name="Westerberg I."/>
            <person name="Brannstrom I.O."/>
            <person name="Guillou S."/>
            <person name="Cros-Aarteil S."/>
            <person name="Calhoun S."/>
            <person name="Haridas S."/>
            <person name="Kuo A."/>
            <person name="Mondo S."/>
            <person name="Pangilinan J."/>
            <person name="Riley R."/>
            <person name="LaButti K."/>
            <person name="Andreopoulos B."/>
            <person name="Lipzen A."/>
            <person name="Chen C."/>
            <person name="Yanf M."/>
            <person name="Daum C."/>
            <person name="Ng V."/>
            <person name="Clum A."/>
            <person name="Steindorff A."/>
            <person name="Ohm R."/>
            <person name="Martin F."/>
            <person name="Silar P."/>
            <person name="Natvig D."/>
            <person name="Lalanne C."/>
            <person name="Gautier V."/>
            <person name="Ament-velasquez S.L."/>
            <person name="Kruys A."/>
            <person name="Hutchinson M.I."/>
            <person name="Powell A.J."/>
            <person name="Barry K."/>
            <person name="Miller A.N."/>
            <person name="Grigoriev I.V."/>
            <person name="Debuchy R."/>
            <person name="Gladieux P."/>
            <person name="Thoren M.H."/>
            <person name="Johannesson H."/>
        </authorList>
    </citation>
    <scope>NUCLEOTIDE SEQUENCE</scope>
    <source>
        <strain evidence="3">SMH3187-1</strain>
    </source>
</reference>
<proteinExistence type="predicted"/>
<evidence type="ECO:0000256" key="2">
    <source>
        <dbReference type="SAM" id="SignalP"/>
    </source>
</evidence>
<evidence type="ECO:0000313" key="4">
    <source>
        <dbReference type="Proteomes" id="UP001172155"/>
    </source>
</evidence>
<feature type="region of interest" description="Disordered" evidence="1">
    <location>
        <begin position="84"/>
        <end position="105"/>
    </location>
</feature>
<dbReference type="EMBL" id="JAUKUD010000006">
    <property type="protein sequence ID" value="KAK0741461.1"/>
    <property type="molecule type" value="Genomic_DNA"/>
</dbReference>
<name>A0AA40ELE9_9PEZI</name>
<comment type="caution">
    <text evidence="3">The sequence shown here is derived from an EMBL/GenBank/DDBJ whole genome shotgun (WGS) entry which is preliminary data.</text>
</comment>
<evidence type="ECO:0000256" key="1">
    <source>
        <dbReference type="SAM" id="MobiDB-lite"/>
    </source>
</evidence>
<feature type="chain" id="PRO_5041246467" description="Secreted protein" evidence="2">
    <location>
        <begin position="23"/>
        <end position="105"/>
    </location>
</feature>
<dbReference type="AlphaFoldDB" id="A0AA40ELE9"/>
<gene>
    <name evidence="3" type="ORF">B0T18DRAFT_420182</name>
</gene>
<dbReference type="Proteomes" id="UP001172155">
    <property type="component" value="Unassembled WGS sequence"/>
</dbReference>